<keyword evidence="1" id="KW-0677">Repeat</keyword>
<dbReference type="Pfam" id="PF12796">
    <property type="entry name" value="Ank_2"/>
    <property type="match status" value="2"/>
</dbReference>
<evidence type="ECO:0000259" key="7">
    <source>
        <dbReference type="Pfam" id="PF24883"/>
    </source>
</evidence>
<evidence type="ECO:0000313" key="8">
    <source>
        <dbReference type="EMBL" id="KAJ9604218.1"/>
    </source>
</evidence>
<feature type="repeat" description="ANK" evidence="3">
    <location>
        <begin position="890"/>
        <end position="914"/>
    </location>
</feature>
<evidence type="ECO:0000256" key="1">
    <source>
        <dbReference type="ARBA" id="ARBA00022737"/>
    </source>
</evidence>
<feature type="repeat" description="ANK" evidence="3">
    <location>
        <begin position="1025"/>
        <end position="1057"/>
    </location>
</feature>
<dbReference type="InterPro" id="IPR027417">
    <property type="entry name" value="P-loop_NTPase"/>
</dbReference>
<dbReference type="InterPro" id="IPR002110">
    <property type="entry name" value="Ankyrin_rpt"/>
</dbReference>
<evidence type="ECO:0008006" key="10">
    <source>
        <dbReference type="Google" id="ProtNLM"/>
    </source>
</evidence>
<dbReference type="InterPro" id="IPR054471">
    <property type="entry name" value="GPIID_WHD"/>
</dbReference>
<comment type="caution">
    <text evidence="8">The sequence shown here is derived from an EMBL/GenBank/DDBJ whole genome shotgun (WGS) entry which is preliminary data.</text>
</comment>
<feature type="domain" description="Nephrocystin 3-like N-terminal" evidence="7">
    <location>
        <begin position="320"/>
        <end position="487"/>
    </location>
</feature>
<reference evidence="8" key="1">
    <citation type="submission" date="2022-10" db="EMBL/GenBank/DDBJ databases">
        <title>Culturing micro-colonial fungi from biological soil crusts in the Mojave desert and describing Neophaeococcomyces mojavensis, and introducing the new genera and species Taxawa tesnikishii.</title>
        <authorList>
            <person name="Kurbessoian T."/>
            <person name="Stajich J.E."/>
        </authorList>
    </citation>
    <scope>NUCLEOTIDE SEQUENCE</scope>
    <source>
        <strain evidence="8">TK_41</strain>
    </source>
</reference>
<dbReference type="Pfam" id="PF22939">
    <property type="entry name" value="WHD_GPIID"/>
    <property type="match status" value="1"/>
</dbReference>
<dbReference type="Gene3D" id="1.25.40.20">
    <property type="entry name" value="Ankyrin repeat-containing domain"/>
    <property type="match status" value="4"/>
</dbReference>
<feature type="domain" description="GPI inositol-deacylase winged helix" evidence="6">
    <location>
        <begin position="607"/>
        <end position="689"/>
    </location>
</feature>
<dbReference type="PANTHER" id="PTHR24174">
    <property type="entry name" value="ANKYRIN REPEAT AND STERILE ALPHA MOTIF DOMAIN-CONTAINING PROTEIN 1"/>
    <property type="match status" value="1"/>
</dbReference>
<organism evidence="8 9">
    <name type="scientific">Cladophialophora chaetospira</name>
    <dbReference type="NCBI Taxonomy" id="386627"/>
    <lineage>
        <taxon>Eukaryota</taxon>
        <taxon>Fungi</taxon>
        <taxon>Dikarya</taxon>
        <taxon>Ascomycota</taxon>
        <taxon>Pezizomycotina</taxon>
        <taxon>Eurotiomycetes</taxon>
        <taxon>Chaetothyriomycetidae</taxon>
        <taxon>Chaetothyriales</taxon>
        <taxon>Herpotrichiellaceae</taxon>
        <taxon>Cladophialophora</taxon>
    </lineage>
</organism>
<dbReference type="Pfam" id="PF00023">
    <property type="entry name" value="Ank"/>
    <property type="match status" value="3"/>
</dbReference>
<evidence type="ECO:0000259" key="5">
    <source>
        <dbReference type="Pfam" id="PF17100"/>
    </source>
</evidence>
<dbReference type="PANTHER" id="PTHR24174:SF16">
    <property type="entry name" value="CASKIN-2"/>
    <property type="match status" value="1"/>
</dbReference>
<dbReference type="AlphaFoldDB" id="A0AA38WZX5"/>
<feature type="compositionally biased region" description="Polar residues" evidence="4">
    <location>
        <begin position="41"/>
        <end position="53"/>
    </location>
</feature>
<sequence>MPLWGGPDNKAGAKPKSKSPSRFKFRLGRSSKHGDALQGNAPHQTQSATPVVISPKTTLSETEKLWARAEDTLRSDPEKRKIFQQYLGIVGQQLNATLEPNDGDARHRQLCKLIDVKTRELEDKKWKLQIGDWNRNVGDLLQKSFKSVLAMKDLVNNSAAACPPAALACAGATIILSLLVSGKEQELGILEPGDGVLFQQEFEATLTRLYSQILEFQARAVCYLRDGWIVQTVKGVMGSDAWKGLLQEINKSEAQAQKFASDIGAVEMRRWFEDQDAKQDKQNVWQRATEQDKRVSNFLKTIYTCPYKDRKDRNRDREPGTCEWFTTHPRFKAWNESRDLGILWVSADPGAGKSILAKYLVDHVIPCTNVRSTCYFFFKDDFPDQRSSAHAVCALLRQLFIEKPKLLHNSVLKKCETDGDNLTASFSDLWRIFIDAVADKDAGEVVCILDALDECQESDRAKLISAINDLYSNGPTYPNLKFLCTSRPYGSIKRGFHRLESRFPSIHLSGENDAEVEKISREIDIVVKSRVKEIGEHWQLEPDEILFLEGKLMAAPQRTYLWIRLILDHIENLPGFTKGNVERAISGLPQTVDEAYNKILNRSSDPSKARKLLHAVVGAERPLSLKEIAAILAIERSRKSFDDISKELEPEPRFRSTIRDLCGLFIVVRDDEVYLLHQTAREFLMRDPFSVDGQTSELSWKGSIKLQVSNKFLAERCIWYLMSDLPNSPCTGMLEYSSLYWASHFRGAEISVEDELTAQATSLCDSDSQHFGFWANIYKPPDYDLEWFSVTSLTAATYLDLEPVVTRLVEAGTVEMSCSDDRGRTPLSWAASKGYHKIAKILIDRGGASIDYQDRNYHRAPLHWAAEHGHEEVVRLLLETGANVELGDSRGCTPLSLAAQQGNASVVILLLKMGKAAVDSREAYFDVTPLWLAAELGKEEIVEMLLKVGRADLEAEDTDQRTPLMRAALHGLDSIAKLLLQAGARVGRRDSEGDTALALAAMQGNVSVVERLIGAGAEVDSRNNEGETPLSWAAQRGKEGVIQVLLHAGANADMTNHKGETPLAQAALYGFDGAVKMLLDARANPDIRDNEGRTPLDLAVEVGRWDIAALLGGRSQSQ</sequence>
<protein>
    <recommendedName>
        <fullName evidence="10">NWD NACHT-NTPase N-terminal domain-containing protein</fullName>
    </recommendedName>
</protein>
<feature type="domain" description="NWD NACHT-NTPase N-terminal" evidence="5">
    <location>
        <begin position="199"/>
        <end position="256"/>
    </location>
</feature>
<dbReference type="InterPro" id="IPR031359">
    <property type="entry name" value="NACHT_N"/>
</dbReference>
<dbReference type="Proteomes" id="UP001172673">
    <property type="component" value="Unassembled WGS sequence"/>
</dbReference>
<feature type="repeat" description="ANK" evidence="3">
    <location>
        <begin position="1058"/>
        <end position="1090"/>
    </location>
</feature>
<keyword evidence="2 3" id="KW-0040">ANK repeat</keyword>
<feature type="repeat" description="ANK" evidence="3">
    <location>
        <begin position="959"/>
        <end position="991"/>
    </location>
</feature>
<feature type="region of interest" description="Disordered" evidence="4">
    <location>
        <begin position="1"/>
        <end position="53"/>
    </location>
</feature>
<dbReference type="PROSITE" id="PS50088">
    <property type="entry name" value="ANK_REPEAT"/>
    <property type="match status" value="7"/>
</dbReference>
<dbReference type="Pfam" id="PF17100">
    <property type="entry name" value="NACHT_N"/>
    <property type="match status" value="1"/>
</dbReference>
<feature type="compositionally biased region" description="Basic residues" evidence="4">
    <location>
        <begin position="13"/>
        <end position="31"/>
    </location>
</feature>
<dbReference type="EMBL" id="JAPDRK010000019">
    <property type="protein sequence ID" value="KAJ9604218.1"/>
    <property type="molecule type" value="Genomic_DNA"/>
</dbReference>
<dbReference type="Pfam" id="PF24883">
    <property type="entry name" value="NPHP3_N"/>
    <property type="match status" value="1"/>
</dbReference>
<dbReference type="InterPro" id="IPR056884">
    <property type="entry name" value="NPHP3-like_N"/>
</dbReference>
<evidence type="ECO:0000256" key="3">
    <source>
        <dbReference type="PROSITE-ProRule" id="PRU00023"/>
    </source>
</evidence>
<dbReference type="Gene3D" id="3.40.50.300">
    <property type="entry name" value="P-loop containing nucleotide triphosphate hydrolases"/>
    <property type="match status" value="1"/>
</dbReference>
<gene>
    <name evidence="8" type="ORF">H2200_011052</name>
</gene>
<dbReference type="InterPro" id="IPR036770">
    <property type="entry name" value="Ankyrin_rpt-contain_sf"/>
</dbReference>
<name>A0AA38WZX5_9EURO</name>
<evidence type="ECO:0000256" key="4">
    <source>
        <dbReference type="SAM" id="MobiDB-lite"/>
    </source>
</evidence>
<dbReference type="SUPFAM" id="SSF52540">
    <property type="entry name" value="P-loop containing nucleoside triphosphate hydrolases"/>
    <property type="match status" value="1"/>
</dbReference>
<feature type="repeat" description="ANK" evidence="3">
    <location>
        <begin position="992"/>
        <end position="1024"/>
    </location>
</feature>
<dbReference type="InterPro" id="IPR033635">
    <property type="entry name" value="ANKS1/Caskin"/>
</dbReference>
<dbReference type="SMART" id="SM00248">
    <property type="entry name" value="ANK"/>
    <property type="match status" value="9"/>
</dbReference>
<proteinExistence type="predicted"/>
<evidence type="ECO:0000259" key="6">
    <source>
        <dbReference type="Pfam" id="PF22939"/>
    </source>
</evidence>
<dbReference type="SUPFAM" id="SSF48403">
    <property type="entry name" value="Ankyrin repeat"/>
    <property type="match status" value="1"/>
</dbReference>
<dbReference type="PROSITE" id="PS50297">
    <property type="entry name" value="ANK_REP_REGION"/>
    <property type="match status" value="7"/>
</dbReference>
<feature type="repeat" description="ANK" evidence="3">
    <location>
        <begin position="857"/>
        <end position="889"/>
    </location>
</feature>
<feature type="repeat" description="ANK" evidence="3">
    <location>
        <begin position="822"/>
        <end position="846"/>
    </location>
</feature>
<evidence type="ECO:0000256" key="2">
    <source>
        <dbReference type="ARBA" id="ARBA00023043"/>
    </source>
</evidence>
<evidence type="ECO:0000313" key="9">
    <source>
        <dbReference type="Proteomes" id="UP001172673"/>
    </source>
</evidence>
<keyword evidence="9" id="KW-1185">Reference proteome</keyword>
<accession>A0AA38WZX5</accession>